<dbReference type="OrthoDB" id="2989999at2"/>
<dbReference type="EMBL" id="CP002394">
    <property type="protein sequence ID" value="ADU30326.1"/>
    <property type="molecule type" value="Genomic_DNA"/>
</dbReference>
<organism evidence="1 2">
    <name type="scientific">Evansella cellulosilytica (strain ATCC 21833 / DSM 2522 / FERM P-1141 / JCM 9156 / N-4)</name>
    <name type="common">Bacillus cellulosilyticus</name>
    <dbReference type="NCBI Taxonomy" id="649639"/>
    <lineage>
        <taxon>Bacteria</taxon>
        <taxon>Bacillati</taxon>
        <taxon>Bacillota</taxon>
        <taxon>Bacilli</taxon>
        <taxon>Bacillales</taxon>
        <taxon>Bacillaceae</taxon>
        <taxon>Evansella</taxon>
    </lineage>
</organism>
<dbReference type="Proteomes" id="UP000001401">
    <property type="component" value="Chromosome"/>
</dbReference>
<accession>E6U114</accession>
<gene>
    <name evidence="1" type="ordered locus">Bcell_2064</name>
</gene>
<reference evidence="1" key="1">
    <citation type="submission" date="2010-12" db="EMBL/GenBank/DDBJ databases">
        <title>Complete sequence of Bacillus cellulosilyticus DSM 2522.</title>
        <authorList>
            <consortium name="US DOE Joint Genome Institute"/>
            <person name="Lucas S."/>
            <person name="Copeland A."/>
            <person name="Lapidus A."/>
            <person name="Cheng J.-F."/>
            <person name="Bruce D."/>
            <person name="Goodwin L."/>
            <person name="Pitluck S."/>
            <person name="Chertkov O."/>
            <person name="Detter J.C."/>
            <person name="Han C."/>
            <person name="Tapia R."/>
            <person name="Land M."/>
            <person name="Hauser L."/>
            <person name="Jeffries C."/>
            <person name="Kyrpides N."/>
            <person name="Ivanova N."/>
            <person name="Mikhailova N."/>
            <person name="Brumm P."/>
            <person name="Mead D."/>
            <person name="Woyke T."/>
        </authorList>
    </citation>
    <scope>NUCLEOTIDE SEQUENCE [LARGE SCALE GENOMIC DNA]</scope>
    <source>
        <strain evidence="1">DSM 2522</strain>
    </source>
</reference>
<name>E6U114_EVAC2</name>
<evidence type="ECO:0000313" key="2">
    <source>
        <dbReference type="Proteomes" id="UP000001401"/>
    </source>
</evidence>
<protein>
    <submittedName>
        <fullName evidence="1">Uncharacterized protein</fullName>
    </submittedName>
</protein>
<dbReference type="STRING" id="649639.Bcell_2064"/>
<dbReference type="RefSeq" id="WP_013488662.1">
    <property type="nucleotide sequence ID" value="NC_014829.1"/>
</dbReference>
<dbReference type="KEGG" id="bco:Bcell_2064"/>
<dbReference type="AlphaFoldDB" id="E6U114"/>
<proteinExistence type="predicted"/>
<evidence type="ECO:0000313" key="1">
    <source>
        <dbReference type="EMBL" id="ADU30326.1"/>
    </source>
</evidence>
<sequence>MLNVFRIDSRLGISIPKLGKPWTDYSLKEQSQILSIWEKERAIIPEKIKEIEKIVTVKTKELLEENDVDKMNELNHVIMNYASIINDLNIWFRIEPQLTEEREEDIAT</sequence>
<keyword evidence="2" id="KW-1185">Reference proteome</keyword>
<dbReference type="HOGENOM" id="CLU_139579_1_0_9"/>